<keyword evidence="2 4" id="KW-0863">Zinc-finger</keyword>
<dbReference type="InterPro" id="IPR001876">
    <property type="entry name" value="Znf_RanBP2"/>
</dbReference>
<dbReference type="PROSITE" id="PS50199">
    <property type="entry name" value="ZF_RANBP2_2"/>
    <property type="match status" value="1"/>
</dbReference>
<proteinExistence type="predicted"/>
<feature type="compositionally biased region" description="Low complexity" evidence="5">
    <location>
        <begin position="124"/>
        <end position="135"/>
    </location>
</feature>
<evidence type="ECO:0000313" key="8">
    <source>
        <dbReference type="Proteomes" id="UP000663828"/>
    </source>
</evidence>
<keyword evidence="8" id="KW-1185">Reference proteome</keyword>
<evidence type="ECO:0000256" key="1">
    <source>
        <dbReference type="ARBA" id="ARBA00022723"/>
    </source>
</evidence>
<dbReference type="PROSITE" id="PS01358">
    <property type="entry name" value="ZF_RANBP2_1"/>
    <property type="match status" value="1"/>
</dbReference>
<feature type="domain" description="RanBP2-type" evidence="6">
    <location>
        <begin position="141"/>
        <end position="172"/>
    </location>
</feature>
<keyword evidence="3" id="KW-0862">Zinc</keyword>
<gene>
    <name evidence="7" type="ORF">XAT740_LOCUS47478</name>
</gene>
<dbReference type="Proteomes" id="UP000663828">
    <property type="component" value="Unassembled WGS sequence"/>
</dbReference>
<reference evidence="7" key="1">
    <citation type="submission" date="2021-02" db="EMBL/GenBank/DDBJ databases">
        <authorList>
            <person name="Nowell W R."/>
        </authorList>
    </citation>
    <scope>NUCLEOTIDE SEQUENCE</scope>
</reference>
<dbReference type="EMBL" id="CAJNOR010006588">
    <property type="protein sequence ID" value="CAF1599160.1"/>
    <property type="molecule type" value="Genomic_DNA"/>
</dbReference>
<dbReference type="AlphaFoldDB" id="A0A816ALI0"/>
<feature type="compositionally biased region" description="Acidic residues" evidence="5">
    <location>
        <begin position="84"/>
        <end position="99"/>
    </location>
</feature>
<evidence type="ECO:0000313" key="7">
    <source>
        <dbReference type="EMBL" id="CAF1599160.1"/>
    </source>
</evidence>
<evidence type="ECO:0000256" key="4">
    <source>
        <dbReference type="PROSITE-ProRule" id="PRU00322"/>
    </source>
</evidence>
<evidence type="ECO:0000256" key="3">
    <source>
        <dbReference type="ARBA" id="ARBA00022833"/>
    </source>
</evidence>
<accession>A0A816ALI0</accession>
<feature type="region of interest" description="Disordered" evidence="5">
    <location>
        <begin position="71"/>
        <end position="139"/>
    </location>
</feature>
<dbReference type="GO" id="GO:0008270">
    <property type="term" value="F:zinc ion binding"/>
    <property type="evidence" value="ECO:0007669"/>
    <property type="project" value="UniProtKB-KW"/>
</dbReference>
<keyword evidence="1" id="KW-0479">Metal-binding</keyword>
<evidence type="ECO:0000259" key="6">
    <source>
        <dbReference type="PROSITE" id="PS50199"/>
    </source>
</evidence>
<comment type="caution">
    <text evidence="7">The sequence shown here is derived from an EMBL/GenBank/DDBJ whole genome shotgun (WGS) entry which is preliminary data.</text>
</comment>
<name>A0A816ALI0_ADIRI</name>
<protein>
    <recommendedName>
        <fullName evidence="6">RanBP2-type domain-containing protein</fullName>
    </recommendedName>
</protein>
<evidence type="ECO:0000256" key="2">
    <source>
        <dbReference type="ARBA" id="ARBA00022771"/>
    </source>
</evidence>
<evidence type="ECO:0000256" key="5">
    <source>
        <dbReference type="SAM" id="MobiDB-lite"/>
    </source>
</evidence>
<organism evidence="7 8">
    <name type="scientific">Adineta ricciae</name>
    <name type="common">Rotifer</name>
    <dbReference type="NCBI Taxonomy" id="249248"/>
    <lineage>
        <taxon>Eukaryota</taxon>
        <taxon>Metazoa</taxon>
        <taxon>Spiralia</taxon>
        <taxon>Gnathifera</taxon>
        <taxon>Rotifera</taxon>
        <taxon>Eurotatoria</taxon>
        <taxon>Bdelloidea</taxon>
        <taxon>Adinetida</taxon>
        <taxon>Adinetidae</taxon>
        <taxon>Adineta</taxon>
    </lineage>
</organism>
<sequence>MGNSQTTASWSVDDWAYGTGSNAVPVEEVVDEVGKLPARYFGGKAIENDASMHQMQQDLLAFDETLKKIFRRKKNKRSKQEPVAAEEEEGYYYEEDQGMPDENARDSQGEPVYLESTTVDRNTASSAPNQPANSSLDAPATRGKLIWRCTHCAMDNKVTESSCRRCGQAETKF</sequence>